<dbReference type="EC" id="3.1.3.5" evidence="3"/>
<keyword evidence="7" id="KW-0460">Magnesium</keyword>
<dbReference type="GO" id="GO:0005737">
    <property type="term" value="C:cytoplasm"/>
    <property type="evidence" value="ECO:0007669"/>
    <property type="project" value="InterPro"/>
</dbReference>
<dbReference type="PANTHER" id="PTHR13045:SF0">
    <property type="entry name" value="7-METHYLGUANOSINE PHOSPHATE-SPECIFIC 5'-NUCLEOTIDASE"/>
    <property type="match status" value="1"/>
</dbReference>
<evidence type="ECO:0000256" key="3">
    <source>
        <dbReference type="ARBA" id="ARBA00012643"/>
    </source>
</evidence>
<evidence type="ECO:0000256" key="1">
    <source>
        <dbReference type="ARBA" id="ARBA00000815"/>
    </source>
</evidence>
<protein>
    <recommendedName>
        <fullName evidence="3">5'-nucleotidase</fullName>
        <ecNumber evidence="3">3.1.3.5</ecNumber>
    </recommendedName>
</protein>
<dbReference type="Gene3D" id="3.40.50.1000">
    <property type="entry name" value="HAD superfamily/HAD-like"/>
    <property type="match status" value="1"/>
</dbReference>
<feature type="chain" id="PRO_5042152755" description="5'-nucleotidase" evidence="9">
    <location>
        <begin position="17"/>
        <end position="310"/>
    </location>
</feature>
<dbReference type="Gene3D" id="1.10.150.340">
    <property type="entry name" value="Pyrimidine 5'-nucleotidase (UMPH-1), N-terminal domain"/>
    <property type="match status" value="1"/>
</dbReference>
<dbReference type="GO" id="GO:0000166">
    <property type="term" value="F:nucleotide binding"/>
    <property type="evidence" value="ECO:0007669"/>
    <property type="project" value="UniProtKB-KW"/>
</dbReference>
<evidence type="ECO:0000256" key="9">
    <source>
        <dbReference type="SAM" id="SignalP"/>
    </source>
</evidence>
<dbReference type="SUPFAM" id="SSF56784">
    <property type="entry name" value="HAD-like"/>
    <property type="match status" value="1"/>
</dbReference>
<sequence length="310" mass="35126">MFWLNSFTTLLPLLNTDIFVNKLLSLPQVKCRDTSLLSSKLDTIRQDEQTELLILSDFDYTFSKAYDLHGNPLLSTIGVIDNFLPKDLSTELSNLWANCLIIETNPSMSYEEKASFMEKCWTDAHRIILSAGITKSQIKEWSLMSKIELRDGVNEIANHLLKEEIPLILFSAGVTDIVEIILGRELGQSTNHIQVISNALKYDKTERAIGFAEPLIHCFNKNVSTIEQETFSRTKTILSRKNVLLMGDSLGDLYMGKEREKSQGVTLKIGFLNSHNNDTLIEYLNGYDIVLIDDQTMQVPGLILEFLSLQ</sequence>
<dbReference type="WBParaSite" id="MBELARI_LOCUS15695">
    <property type="protein sequence ID" value="MBELARI_LOCUS15695"/>
    <property type="gene ID" value="MBELARI_LOCUS15695"/>
</dbReference>
<dbReference type="SFLD" id="SFLDS00003">
    <property type="entry name" value="Haloacid_Dehalogenase"/>
    <property type="match status" value="1"/>
</dbReference>
<keyword evidence="8" id="KW-0546">Nucleotide metabolism</keyword>
<evidence type="ECO:0000256" key="6">
    <source>
        <dbReference type="ARBA" id="ARBA00022801"/>
    </source>
</evidence>
<dbReference type="Proteomes" id="UP000887575">
    <property type="component" value="Unassembled WGS sequence"/>
</dbReference>
<accession>A0AAF3ENY7</accession>
<dbReference type="InterPro" id="IPR036412">
    <property type="entry name" value="HAD-like_sf"/>
</dbReference>
<organism evidence="10 11">
    <name type="scientific">Mesorhabditis belari</name>
    <dbReference type="NCBI Taxonomy" id="2138241"/>
    <lineage>
        <taxon>Eukaryota</taxon>
        <taxon>Metazoa</taxon>
        <taxon>Ecdysozoa</taxon>
        <taxon>Nematoda</taxon>
        <taxon>Chromadorea</taxon>
        <taxon>Rhabditida</taxon>
        <taxon>Rhabditina</taxon>
        <taxon>Rhabditomorpha</taxon>
        <taxon>Rhabditoidea</taxon>
        <taxon>Rhabditidae</taxon>
        <taxon>Mesorhabditinae</taxon>
        <taxon>Mesorhabditis</taxon>
    </lineage>
</organism>
<keyword evidence="9" id="KW-0732">Signal</keyword>
<evidence type="ECO:0000256" key="7">
    <source>
        <dbReference type="ARBA" id="ARBA00022842"/>
    </source>
</evidence>
<dbReference type="InterPro" id="IPR023214">
    <property type="entry name" value="HAD_sf"/>
</dbReference>
<dbReference type="InterPro" id="IPR006434">
    <property type="entry name" value="Pyrimidine_nucleotidase_eu"/>
</dbReference>
<proteinExistence type="inferred from homology"/>
<evidence type="ECO:0000313" key="11">
    <source>
        <dbReference type="WBParaSite" id="MBELARI_LOCUS15695"/>
    </source>
</evidence>
<feature type="signal peptide" evidence="9">
    <location>
        <begin position="1"/>
        <end position="16"/>
    </location>
</feature>
<comment type="similarity">
    <text evidence="2">Belongs to the pyrimidine 5'-nucleotidase family.</text>
</comment>
<evidence type="ECO:0000256" key="2">
    <source>
        <dbReference type="ARBA" id="ARBA00008389"/>
    </source>
</evidence>
<dbReference type="GO" id="GO:0008253">
    <property type="term" value="F:5'-nucleotidase activity"/>
    <property type="evidence" value="ECO:0007669"/>
    <property type="project" value="UniProtKB-EC"/>
</dbReference>
<evidence type="ECO:0000256" key="4">
    <source>
        <dbReference type="ARBA" id="ARBA00022723"/>
    </source>
</evidence>
<keyword evidence="5" id="KW-0547">Nucleotide-binding</keyword>
<dbReference type="SFLD" id="SFLDG01128">
    <property type="entry name" value="C1.4:_5'-Nucleotidase_Like"/>
    <property type="match status" value="1"/>
</dbReference>
<evidence type="ECO:0000256" key="5">
    <source>
        <dbReference type="ARBA" id="ARBA00022741"/>
    </source>
</evidence>
<evidence type="ECO:0000256" key="8">
    <source>
        <dbReference type="ARBA" id="ARBA00023080"/>
    </source>
</evidence>
<dbReference type="PANTHER" id="PTHR13045">
    <property type="entry name" value="5'-NUCLEOTIDASE"/>
    <property type="match status" value="1"/>
</dbReference>
<evidence type="ECO:0000313" key="10">
    <source>
        <dbReference type="Proteomes" id="UP000887575"/>
    </source>
</evidence>
<keyword evidence="4" id="KW-0479">Metal-binding</keyword>
<dbReference type="GO" id="GO:0000287">
    <property type="term" value="F:magnesium ion binding"/>
    <property type="evidence" value="ECO:0007669"/>
    <property type="project" value="InterPro"/>
</dbReference>
<keyword evidence="6" id="KW-0378">Hydrolase</keyword>
<keyword evidence="10" id="KW-1185">Reference proteome</keyword>
<comment type="catalytic activity">
    <reaction evidence="1">
        <text>a ribonucleoside 5'-phosphate + H2O = a ribonucleoside + phosphate</text>
        <dbReference type="Rhea" id="RHEA:12484"/>
        <dbReference type="ChEBI" id="CHEBI:15377"/>
        <dbReference type="ChEBI" id="CHEBI:18254"/>
        <dbReference type="ChEBI" id="CHEBI:43474"/>
        <dbReference type="ChEBI" id="CHEBI:58043"/>
        <dbReference type="EC" id="3.1.3.5"/>
    </reaction>
</comment>
<dbReference type="GO" id="GO:0009117">
    <property type="term" value="P:nucleotide metabolic process"/>
    <property type="evidence" value="ECO:0007669"/>
    <property type="project" value="UniProtKB-KW"/>
</dbReference>
<dbReference type="AlphaFoldDB" id="A0AAF3ENY7"/>
<reference evidence="11" key="1">
    <citation type="submission" date="2024-02" db="UniProtKB">
        <authorList>
            <consortium name="WormBaseParasite"/>
        </authorList>
    </citation>
    <scope>IDENTIFICATION</scope>
</reference>
<dbReference type="Pfam" id="PF05822">
    <property type="entry name" value="UMPH-1"/>
    <property type="match status" value="1"/>
</dbReference>
<name>A0AAF3ENY7_9BILA</name>